<dbReference type="EMBL" id="JACONV010000018">
    <property type="protein sequence ID" value="MBC3957174.1"/>
    <property type="molecule type" value="Genomic_DNA"/>
</dbReference>
<sequence>MSKHHIQETLQAGNMGTYRPNALFTRISSEGDLEPEYGDPLPGAVALHAHEYTHYLHNLSTNAGAMSLVSSFWLIHPFIKNADRNARILVSSESAVDDDVISAFKVMNVMRGVTRGIPKGYSWPSARSWDFKQPTLAVHEVTHSSEIVAKVNVFTIKSRAVFSDDHSLDIEIQPGLDFISEGVAYEIEREIRRLAGISDDFLDYQTPSYPYLTFRPLVDFLIGQPSTAEERILLGTFALLDHSPSEGLIKACSVIRMELQEGLEGGFSNYLNQALYHFKKYANGII</sequence>
<dbReference type="RefSeq" id="WP_187519523.1">
    <property type="nucleotide sequence ID" value="NZ_JACONV010000018.1"/>
</dbReference>
<proteinExistence type="predicted"/>
<gene>
    <name evidence="1" type="ORF">H8S56_19365</name>
</gene>
<keyword evidence="2" id="KW-1185">Reference proteome</keyword>
<organism evidence="1 2">
    <name type="scientific">Pseudomonas triticifolii</name>
    <dbReference type="NCBI Taxonomy" id="2762592"/>
    <lineage>
        <taxon>Bacteria</taxon>
        <taxon>Pseudomonadati</taxon>
        <taxon>Pseudomonadota</taxon>
        <taxon>Gammaproteobacteria</taxon>
        <taxon>Pseudomonadales</taxon>
        <taxon>Pseudomonadaceae</taxon>
        <taxon>Pseudomonas</taxon>
    </lineage>
</organism>
<accession>A0ABR7BJ05</accession>
<dbReference type="Proteomes" id="UP000660131">
    <property type="component" value="Unassembled WGS sequence"/>
</dbReference>
<reference evidence="1 2" key="1">
    <citation type="submission" date="2020-08" db="EMBL/GenBank/DDBJ databases">
        <title>Putative novel bacterial strains isolated from necrotic wheat leaf tissues caused by Xanthomonas translucens.</title>
        <authorList>
            <person name="Tambong J.T."/>
        </authorList>
    </citation>
    <scope>NUCLEOTIDE SEQUENCE [LARGE SCALE GENOMIC DNA]</scope>
    <source>
        <strain evidence="1 2">DOAB 1067</strain>
    </source>
</reference>
<protein>
    <submittedName>
        <fullName evidence="1">Uncharacterized protein</fullName>
    </submittedName>
</protein>
<evidence type="ECO:0000313" key="1">
    <source>
        <dbReference type="EMBL" id="MBC3957174.1"/>
    </source>
</evidence>
<name>A0ABR7BJ05_9PSED</name>
<evidence type="ECO:0000313" key="2">
    <source>
        <dbReference type="Proteomes" id="UP000660131"/>
    </source>
</evidence>
<comment type="caution">
    <text evidence="1">The sequence shown here is derived from an EMBL/GenBank/DDBJ whole genome shotgun (WGS) entry which is preliminary data.</text>
</comment>